<protein>
    <submittedName>
        <fullName evidence="1">Uncharacterized protein</fullName>
    </submittedName>
</protein>
<organism evidence="1 2">
    <name type="scientific">Colletotrichum godetiae</name>
    <dbReference type="NCBI Taxonomy" id="1209918"/>
    <lineage>
        <taxon>Eukaryota</taxon>
        <taxon>Fungi</taxon>
        <taxon>Dikarya</taxon>
        <taxon>Ascomycota</taxon>
        <taxon>Pezizomycotina</taxon>
        <taxon>Sordariomycetes</taxon>
        <taxon>Hypocreomycetidae</taxon>
        <taxon>Glomerellales</taxon>
        <taxon>Glomerellaceae</taxon>
        <taxon>Colletotrichum</taxon>
        <taxon>Colletotrichum acutatum species complex</taxon>
    </lineage>
</organism>
<dbReference type="RefSeq" id="XP_060423311.1">
    <property type="nucleotide sequence ID" value="XM_060567243.1"/>
</dbReference>
<accession>A0AAJ0EPG4</accession>
<proteinExistence type="predicted"/>
<dbReference type="GeneID" id="85451769"/>
<dbReference type="EMBL" id="JAHMHR010000072">
    <property type="protein sequence ID" value="KAK1658547.1"/>
    <property type="molecule type" value="Genomic_DNA"/>
</dbReference>
<comment type="caution">
    <text evidence="1">The sequence shown here is derived from an EMBL/GenBank/DDBJ whole genome shotgun (WGS) entry which is preliminary data.</text>
</comment>
<evidence type="ECO:0000313" key="2">
    <source>
        <dbReference type="Proteomes" id="UP001224890"/>
    </source>
</evidence>
<sequence length="123" mass="13546">MGESAVVLWGSRPWRVMLIRPASSSIGRPSSRTFCYLGRRGWSAISAPPPQGSGHGPRLQHFTGSRKHREQLAVVLSQLSALVSSLLVVWTRRTMILSTPSGHSTVLWLPVRGVRDGSHVRHC</sequence>
<evidence type="ECO:0000313" key="1">
    <source>
        <dbReference type="EMBL" id="KAK1658547.1"/>
    </source>
</evidence>
<dbReference type="Proteomes" id="UP001224890">
    <property type="component" value="Unassembled WGS sequence"/>
</dbReference>
<name>A0AAJ0EPG4_9PEZI</name>
<keyword evidence="2" id="KW-1185">Reference proteome</keyword>
<gene>
    <name evidence="1" type="ORF">BDP55DRAFT_396356</name>
</gene>
<reference evidence="1" key="1">
    <citation type="submission" date="2021-06" db="EMBL/GenBank/DDBJ databases">
        <title>Comparative genomics, transcriptomics and evolutionary studies reveal genomic signatures of adaptation to plant cell wall in hemibiotrophic fungi.</title>
        <authorList>
            <consortium name="DOE Joint Genome Institute"/>
            <person name="Baroncelli R."/>
            <person name="Diaz J.F."/>
            <person name="Benocci T."/>
            <person name="Peng M."/>
            <person name="Battaglia E."/>
            <person name="Haridas S."/>
            <person name="Andreopoulos W."/>
            <person name="Labutti K."/>
            <person name="Pangilinan J."/>
            <person name="Floch G.L."/>
            <person name="Makela M.R."/>
            <person name="Henrissat B."/>
            <person name="Grigoriev I.V."/>
            <person name="Crouch J.A."/>
            <person name="De Vries R.P."/>
            <person name="Sukno S.A."/>
            <person name="Thon M.R."/>
        </authorList>
    </citation>
    <scope>NUCLEOTIDE SEQUENCE</scope>
    <source>
        <strain evidence="1">CBS 193.32</strain>
    </source>
</reference>
<dbReference type="AlphaFoldDB" id="A0AAJ0EPG4"/>